<feature type="region of interest" description="Disordered" evidence="1">
    <location>
        <begin position="1"/>
        <end position="21"/>
    </location>
</feature>
<evidence type="ECO:0000256" key="1">
    <source>
        <dbReference type="SAM" id="MobiDB-lite"/>
    </source>
</evidence>
<gene>
    <name evidence="2" type="ORF">BDA99DRAFT_538744</name>
</gene>
<protein>
    <submittedName>
        <fullName evidence="2">Uncharacterized protein</fullName>
    </submittedName>
</protein>
<reference evidence="2" key="1">
    <citation type="journal article" date="2022" name="IScience">
        <title>Evolution of zygomycete secretomes and the origins of terrestrial fungal ecologies.</title>
        <authorList>
            <person name="Chang Y."/>
            <person name="Wang Y."/>
            <person name="Mondo S."/>
            <person name="Ahrendt S."/>
            <person name="Andreopoulos W."/>
            <person name="Barry K."/>
            <person name="Beard J."/>
            <person name="Benny G.L."/>
            <person name="Blankenship S."/>
            <person name="Bonito G."/>
            <person name="Cuomo C."/>
            <person name="Desiro A."/>
            <person name="Gervers K.A."/>
            <person name="Hundley H."/>
            <person name="Kuo A."/>
            <person name="LaButti K."/>
            <person name="Lang B.F."/>
            <person name="Lipzen A."/>
            <person name="O'Donnell K."/>
            <person name="Pangilinan J."/>
            <person name="Reynolds N."/>
            <person name="Sandor L."/>
            <person name="Smith M.E."/>
            <person name="Tsang A."/>
            <person name="Grigoriev I.V."/>
            <person name="Stajich J.E."/>
            <person name="Spatafora J.W."/>
        </authorList>
    </citation>
    <scope>NUCLEOTIDE SEQUENCE</scope>
    <source>
        <strain evidence="2">RSA 2281</strain>
    </source>
</reference>
<feature type="compositionally biased region" description="Polar residues" evidence="1">
    <location>
        <begin position="12"/>
        <end position="21"/>
    </location>
</feature>
<keyword evidence="3" id="KW-1185">Reference proteome</keyword>
<reference evidence="2" key="2">
    <citation type="submission" date="2023-02" db="EMBL/GenBank/DDBJ databases">
        <authorList>
            <consortium name="DOE Joint Genome Institute"/>
            <person name="Mondo S.J."/>
            <person name="Chang Y."/>
            <person name="Wang Y."/>
            <person name="Ahrendt S."/>
            <person name="Andreopoulos W."/>
            <person name="Barry K."/>
            <person name="Beard J."/>
            <person name="Benny G.L."/>
            <person name="Blankenship S."/>
            <person name="Bonito G."/>
            <person name="Cuomo C."/>
            <person name="Desiro A."/>
            <person name="Gervers K.A."/>
            <person name="Hundley H."/>
            <person name="Kuo A."/>
            <person name="LaButti K."/>
            <person name="Lang B.F."/>
            <person name="Lipzen A."/>
            <person name="O'Donnell K."/>
            <person name="Pangilinan J."/>
            <person name="Reynolds N."/>
            <person name="Sandor L."/>
            <person name="Smith M.W."/>
            <person name="Tsang A."/>
            <person name="Grigoriev I.V."/>
            <person name="Stajich J.E."/>
            <person name="Spatafora J.W."/>
        </authorList>
    </citation>
    <scope>NUCLEOTIDE SEQUENCE</scope>
    <source>
        <strain evidence="2">RSA 2281</strain>
    </source>
</reference>
<evidence type="ECO:0000313" key="3">
    <source>
        <dbReference type="Proteomes" id="UP001209540"/>
    </source>
</evidence>
<dbReference type="Proteomes" id="UP001209540">
    <property type="component" value="Unassembled WGS sequence"/>
</dbReference>
<name>A0AAD5KAF5_9FUNG</name>
<dbReference type="EMBL" id="JAIXMP010000018">
    <property type="protein sequence ID" value="KAI9258819.1"/>
    <property type="molecule type" value="Genomic_DNA"/>
</dbReference>
<accession>A0AAD5KAF5</accession>
<dbReference type="AlphaFoldDB" id="A0AAD5KAF5"/>
<organism evidence="2 3">
    <name type="scientific">Phascolomyces articulosus</name>
    <dbReference type="NCBI Taxonomy" id="60185"/>
    <lineage>
        <taxon>Eukaryota</taxon>
        <taxon>Fungi</taxon>
        <taxon>Fungi incertae sedis</taxon>
        <taxon>Mucoromycota</taxon>
        <taxon>Mucoromycotina</taxon>
        <taxon>Mucoromycetes</taxon>
        <taxon>Mucorales</taxon>
        <taxon>Lichtheimiaceae</taxon>
        <taxon>Phascolomyces</taxon>
    </lineage>
</organism>
<evidence type="ECO:0000313" key="2">
    <source>
        <dbReference type="EMBL" id="KAI9258819.1"/>
    </source>
</evidence>
<sequence>MIIDSGNDEQQHTLSTSSEPSDYYSININMTTVKESNVNKISFLAEQVFAIVVNSVDNVGVKVVEIVVQAHEAAKADREDDEPNTLFHYSKLKKKRRGKNRNLYQVEARCTGANRSSDGCNCDVKVNCEHRVQYLRRLSVFPIHRAPTDQQEAVTAPNITIVFFFAQMNGMSFTGKCIREIAKKKKKRIAKTEC</sequence>
<comment type="caution">
    <text evidence="2">The sequence shown here is derived from an EMBL/GenBank/DDBJ whole genome shotgun (WGS) entry which is preliminary data.</text>
</comment>
<proteinExistence type="predicted"/>